<organism evidence="3 4">
    <name type="scientific">Trifolium subterraneum</name>
    <name type="common">Subterranean clover</name>
    <dbReference type="NCBI Taxonomy" id="3900"/>
    <lineage>
        <taxon>Eukaryota</taxon>
        <taxon>Viridiplantae</taxon>
        <taxon>Streptophyta</taxon>
        <taxon>Embryophyta</taxon>
        <taxon>Tracheophyta</taxon>
        <taxon>Spermatophyta</taxon>
        <taxon>Magnoliopsida</taxon>
        <taxon>eudicotyledons</taxon>
        <taxon>Gunneridae</taxon>
        <taxon>Pentapetalae</taxon>
        <taxon>rosids</taxon>
        <taxon>fabids</taxon>
        <taxon>Fabales</taxon>
        <taxon>Fabaceae</taxon>
        <taxon>Papilionoideae</taxon>
        <taxon>50 kb inversion clade</taxon>
        <taxon>NPAAA clade</taxon>
        <taxon>Hologalegina</taxon>
        <taxon>IRL clade</taxon>
        <taxon>Trifolieae</taxon>
        <taxon>Trifolium</taxon>
    </lineage>
</organism>
<keyword evidence="2" id="KW-0472">Membrane</keyword>
<protein>
    <submittedName>
        <fullName evidence="3">Uncharacterized protein</fullName>
    </submittedName>
</protein>
<sequence length="438" mass="48274">MSETKMADWSATNQLVMSWLLNAIFPIISTSLIFKTSAKQMDEKKDKNWFTRLDYSGIFFFELASKARSSELVYCVFYMDKPLLLWAGRPSVSMNGLTMSLQCLVESIASLFTHRRLFSSHRSRDTRPAFNYELSSLETLISQSCKARQASERTNSAESHSLVTARGRGRKNLGRGRSSLVIDCQRGEWKFFRINGLNEALRCASRLCLFVPVSVRVGWEPNKTSQALSLVRPFTNYNTETENSRCPKTDATKQNPVIDSAAIESKPIESATAGTELGSDLSSSGSALVANERLSGVNLLADSISPESAQGSKPAAKYLFYDTLESGRGKKASLPTGMKYRDSAFKNSLPAILSCLCKNSFQASTLSLLEAPAGAKPIDSPGSTHGRLNRQRPVPHSQHAPLPYIQSRAISPLARRSSFRSSSTMSSLDVQSVRTDMT</sequence>
<evidence type="ECO:0000313" key="3">
    <source>
        <dbReference type="EMBL" id="GAU19275.1"/>
    </source>
</evidence>
<dbReference type="AlphaFoldDB" id="A0A2Z6MSW5"/>
<gene>
    <name evidence="3" type="ORF">TSUD_335600</name>
</gene>
<feature type="region of interest" description="Disordered" evidence="1">
    <location>
        <begin position="376"/>
        <end position="405"/>
    </location>
</feature>
<keyword evidence="2" id="KW-0812">Transmembrane</keyword>
<evidence type="ECO:0000256" key="1">
    <source>
        <dbReference type="SAM" id="MobiDB-lite"/>
    </source>
</evidence>
<evidence type="ECO:0000313" key="4">
    <source>
        <dbReference type="Proteomes" id="UP000242715"/>
    </source>
</evidence>
<feature type="compositionally biased region" description="Polar residues" evidence="1">
    <location>
        <begin position="151"/>
        <end position="162"/>
    </location>
</feature>
<dbReference type="EMBL" id="DF973197">
    <property type="protein sequence ID" value="GAU19275.1"/>
    <property type="molecule type" value="Genomic_DNA"/>
</dbReference>
<feature type="region of interest" description="Disordered" evidence="1">
    <location>
        <begin position="151"/>
        <end position="170"/>
    </location>
</feature>
<dbReference type="Proteomes" id="UP000242715">
    <property type="component" value="Unassembled WGS sequence"/>
</dbReference>
<evidence type="ECO:0000256" key="2">
    <source>
        <dbReference type="SAM" id="Phobius"/>
    </source>
</evidence>
<keyword evidence="4" id="KW-1185">Reference proteome</keyword>
<reference evidence="4" key="1">
    <citation type="journal article" date="2017" name="Front. Plant Sci.">
        <title>Climate Clever Clovers: New Paradigm to Reduce the Environmental Footprint of Ruminants by Breeding Low Methanogenic Forages Utilizing Haplotype Variation.</title>
        <authorList>
            <person name="Kaur P."/>
            <person name="Appels R."/>
            <person name="Bayer P.E."/>
            <person name="Keeble-Gagnere G."/>
            <person name="Wang J."/>
            <person name="Hirakawa H."/>
            <person name="Shirasawa K."/>
            <person name="Vercoe P."/>
            <person name="Stefanova K."/>
            <person name="Durmic Z."/>
            <person name="Nichols P."/>
            <person name="Revell C."/>
            <person name="Isobe S.N."/>
            <person name="Edwards D."/>
            <person name="Erskine W."/>
        </authorList>
    </citation>
    <scope>NUCLEOTIDE SEQUENCE [LARGE SCALE GENOMIC DNA]</scope>
    <source>
        <strain evidence="4">cv. Daliak</strain>
    </source>
</reference>
<name>A0A2Z6MSW5_TRISU</name>
<dbReference type="OrthoDB" id="10478899at2759"/>
<proteinExistence type="predicted"/>
<feature type="transmembrane region" description="Helical" evidence="2">
    <location>
        <begin position="15"/>
        <end position="34"/>
    </location>
</feature>
<keyword evidence="2" id="KW-1133">Transmembrane helix</keyword>
<accession>A0A2Z6MSW5</accession>